<evidence type="ECO:0000313" key="1">
    <source>
        <dbReference type="EMBL" id="KAH7862202.1"/>
    </source>
</evidence>
<protein>
    <submittedName>
        <fullName evidence="1">Uncharacterized protein</fullName>
    </submittedName>
</protein>
<name>A0ACB7Z9W1_9ERIC</name>
<organism evidence="1 2">
    <name type="scientific">Vaccinium darrowii</name>
    <dbReference type="NCBI Taxonomy" id="229202"/>
    <lineage>
        <taxon>Eukaryota</taxon>
        <taxon>Viridiplantae</taxon>
        <taxon>Streptophyta</taxon>
        <taxon>Embryophyta</taxon>
        <taxon>Tracheophyta</taxon>
        <taxon>Spermatophyta</taxon>
        <taxon>Magnoliopsida</taxon>
        <taxon>eudicotyledons</taxon>
        <taxon>Gunneridae</taxon>
        <taxon>Pentapetalae</taxon>
        <taxon>asterids</taxon>
        <taxon>Ericales</taxon>
        <taxon>Ericaceae</taxon>
        <taxon>Vaccinioideae</taxon>
        <taxon>Vaccinieae</taxon>
        <taxon>Vaccinium</taxon>
    </lineage>
</organism>
<dbReference type="EMBL" id="CM037162">
    <property type="protein sequence ID" value="KAH7862202.1"/>
    <property type="molecule type" value="Genomic_DNA"/>
</dbReference>
<keyword evidence="2" id="KW-1185">Reference proteome</keyword>
<accession>A0ACB7Z9W1</accession>
<gene>
    <name evidence="1" type="ORF">Vadar_001381</name>
</gene>
<evidence type="ECO:0000313" key="2">
    <source>
        <dbReference type="Proteomes" id="UP000828048"/>
    </source>
</evidence>
<proteinExistence type="predicted"/>
<sequence>MQAKGDDGEQLPAAKALEMGNEIIKRKWVPTFAAMEGLVNGFVKMPKVHEAKKVVVKMKTRLRGVAVDSWGKIQSALPLYD</sequence>
<reference evidence="1 2" key="1">
    <citation type="journal article" date="2021" name="Hortic Res">
        <title>High-quality reference genome and annotation aids understanding of berry development for evergreen blueberry (Vaccinium darrowii).</title>
        <authorList>
            <person name="Yu J."/>
            <person name="Hulse-Kemp A.M."/>
            <person name="Babiker E."/>
            <person name="Staton M."/>
        </authorList>
    </citation>
    <scope>NUCLEOTIDE SEQUENCE [LARGE SCALE GENOMIC DNA]</scope>
    <source>
        <strain evidence="2">cv. NJ 8807/NJ 8810</strain>
        <tissue evidence="1">Young leaf</tissue>
    </source>
</reference>
<dbReference type="Proteomes" id="UP000828048">
    <property type="component" value="Chromosome 12"/>
</dbReference>
<comment type="caution">
    <text evidence="1">The sequence shown here is derived from an EMBL/GenBank/DDBJ whole genome shotgun (WGS) entry which is preliminary data.</text>
</comment>